<reference evidence="2 3" key="1">
    <citation type="submission" date="2022-01" db="EMBL/GenBank/DDBJ databases">
        <title>Alkalihalobacillus sp. EGI L200015, a novel bacterium isolated from a salt lake sediment.</title>
        <authorList>
            <person name="Gao L."/>
            <person name="Fang B.-Z."/>
            <person name="Li W.-J."/>
        </authorList>
    </citation>
    <scope>NUCLEOTIDE SEQUENCE [LARGE SCALE GENOMIC DNA]</scope>
    <source>
        <strain evidence="2 3">KCTC 12718</strain>
    </source>
</reference>
<dbReference type="InterPro" id="IPR011008">
    <property type="entry name" value="Dimeric_a/b-barrel"/>
</dbReference>
<protein>
    <submittedName>
        <fullName evidence="2">Antibiotic biosynthesis monooxygenase</fullName>
    </submittedName>
</protein>
<dbReference type="InterPro" id="IPR052936">
    <property type="entry name" value="Jasmonate_Hydroxylase-like"/>
</dbReference>
<dbReference type="Pfam" id="PF03992">
    <property type="entry name" value="ABM"/>
    <property type="match status" value="1"/>
</dbReference>
<evidence type="ECO:0000313" key="2">
    <source>
        <dbReference type="EMBL" id="MCF6136606.1"/>
    </source>
</evidence>
<feature type="domain" description="ABM" evidence="1">
    <location>
        <begin position="13"/>
        <end position="84"/>
    </location>
</feature>
<evidence type="ECO:0000313" key="3">
    <source>
        <dbReference type="Proteomes" id="UP001649381"/>
    </source>
</evidence>
<keyword evidence="2" id="KW-0560">Oxidoreductase</keyword>
<dbReference type="GO" id="GO:0004497">
    <property type="term" value="F:monooxygenase activity"/>
    <property type="evidence" value="ECO:0007669"/>
    <property type="project" value="UniProtKB-KW"/>
</dbReference>
<dbReference type="Gene3D" id="3.30.70.100">
    <property type="match status" value="1"/>
</dbReference>
<sequence>MSRIAKTLRKPPYYAVIFSSQRTEGDQGYQNMAEKMVELATQQKGFLGIESTNDDELGITISYWDSLEAIQSWKEHSAHQIAQRKGKSEWYKQFALTVCKVERDNFFEM</sequence>
<name>A0ABS9GXR4_9BACL</name>
<organism evidence="2 3">
    <name type="scientific">Pseudalkalibacillus berkeleyi</name>
    <dbReference type="NCBI Taxonomy" id="1069813"/>
    <lineage>
        <taxon>Bacteria</taxon>
        <taxon>Bacillati</taxon>
        <taxon>Bacillota</taxon>
        <taxon>Bacilli</taxon>
        <taxon>Bacillales</taxon>
        <taxon>Fictibacillaceae</taxon>
        <taxon>Pseudalkalibacillus</taxon>
    </lineage>
</organism>
<dbReference type="RefSeq" id="WP_236331505.1">
    <property type="nucleotide sequence ID" value="NZ_JAKIJS010000001.1"/>
</dbReference>
<gene>
    <name evidence="2" type="ORF">L2716_02610</name>
</gene>
<dbReference type="PANTHER" id="PTHR37811">
    <property type="entry name" value="BLL5343 PROTEIN"/>
    <property type="match status" value="1"/>
</dbReference>
<dbReference type="EMBL" id="JAKIJS010000001">
    <property type="protein sequence ID" value="MCF6136606.1"/>
    <property type="molecule type" value="Genomic_DNA"/>
</dbReference>
<dbReference type="Proteomes" id="UP001649381">
    <property type="component" value="Unassembled WGS sequence"/>
</dbReference>
<accession>A0ABS9GXR4</accession>
<dbReference type="PANTHER" id="PTHR37811:SF2">
    <property type="entry name" value="ABM DOMAIN-CONTAINING PROTEIN"/>
    <property type="match status" value="1"/>
</dbReference>
<keyword evidence="2" id="KW-0503">Monooxygenase</keyword>
<dbReference type="SUPFAM" id="SSF54909">
    <property type="entry name" value="Dimeric alpha+beta barrel"/>
    <property type="match status" value="1"/>
</dbReference>
<keyword evidence="3" id="KW-1185">Reference proteome</keyword>
<dbReference type="InterPro" id="IPR007138">
    <property type="entry name" value="ABM_dom"/>
</dbReference>
<evidence type="ECO:0000259" key="1">
    <source>
        <dbReference type="Pfam" id="PF03992"/>
    </source>
</evidence>
<proteinExistence type="predicted"/>
<comment type="caution">
    <text evidence="2">The sequence shown here is derived from an EMBL/GenBank/DDBJ whole genome shotgun (WGS) entry which is preliminary data.</text>
</comment>